<name>A0A089PSY5_9ENTR</name>
<dbReference type="Gene3D" id="1.10.260.40">
    <property type="entry name" value="lambda repressor-like DNA-binding domains"/>
    <property type="match status" value="1"/>
</dbReference>
<dbReference type="GO" id="GO:0003677">
    <property type="term" value="F:DNA binding"/>
    <property type="evidence" value="ECO:0007669"/>
    <property type="project" value="InterPro"/>
</dbReference>
<accession>A0A089PSY5</accession>
<dbReference type="PROSITE" id="PS50943">
    <property type="entry name" value="HTH_CROC1"/>
    <property type="match status" value="1"/>
</dbReference>
<feature type="domain" description="HTH cro/C1-type" evidence="1">
    <location>
        <begin position="26"/>
        <end position="69"/>
    </location>
</feature>
<evidence type="ECO:0000259" key="1">
    <source>
        <dbReference type="PROSITE" id="PS50943"/>
    </source>
</evidence>
<evidence type="ECO:0000313" key="3">
    <source>
        <dbReference type="Proteomes" id="UP000029481"/>
    </source>
</evidence>
<dbReference type="GO" id="GO:0045892">
    <property type="term" value="P:negative regulation of DNA-templated transcription"/>
    <property type="evidence" value="ECO:0007669"/>
    <property type="project" value="InterPro"/>
</dbReference>
<protein>
    <recommendedName>
        <fullName evidence="1">HTH cro/C1-type domain-containing protein</fullName>
    </recommendedName>
</protein>
<dbReference type="InterPro" id="IPR001387">
    <property type="entry name" value="Cro/C1-type_HTH"/>
</dbReference>
<evidence type="ECO:0000313" key="2">
    <source>
        <dbReference type="EMBL" id="AIR03432.1"/>
    </source>
</evidence>
<dbReference type="RefSeq" id="WP_038472725.1">
    <property type="nucleotide sequence ID" value="NZ_CP009451.1"/>
</dbReference>
<dbReference type="InterPro" id="IPR010982">
    <property type="entry name" value="Lambda_DNA-bd_dom_sf"/>
</dbReference>
<sequence length="125" mass="14320">MENENLSDLPLVTQRLNEIIDTKHVSKADLARITGVSRASVNGWFKRGSISKEAAAKLASHTGVSMAWILGEDEEIHSQYSEDERKLIEIYRELPSVERTNMLAVFEMRLNELKKFYGKFFDSNK</sequence>
<dbReference type="OrthoDB" id="6431251at2"/>
<dbReference type="Proteomes" id="UP000029481">
    <property type="component" value="Chromosome"/>
</dbReference>
<dbReference type="InterPro" id="IPR010744">
    <property type="entry name" value="Phage_CI_N"/>
</dbReference>
<keyword evidence="3" id="KW-1185">Reference proteome</keyword>
<reference evidence="2 3" key="1">
    <citation type="submission" date="2014-09" db="EMBL/GenBank/DDBJ databases">
        <title>Cedecea neteri SSMD04 Genome Sequencing.</title>
        <authorList>
            <person name="Tan J.-Y."/>
        </authorList>
    </citation>
    <scope>NUCLEOTIDE SEQUENCE [LARGE SCALE GENOMIC DNA]</scope>
    <source>
        <strain evidence="2 3">SSMD04</strain>
    </source>
</reference>
<dbReference type="SMART" id="SM00530">
    <property type="entry name" value="HTH_XRE"/>
    <property type="match status" value="1"/>
</dbReference>
<dbReference type="EMBL" id="CP009451">
    <property type="protein sequence ID" value="AIR03432.1"/>
    <property type="molecule type" value="Genomic_DNA"/>
</dbReference>
<proteinExistence type="predicted"/>
<dbReference type="Pfam" id="PF07022">
    <property type="entry name" value="Phage_CI_repr"/>
    <property type="match status" value="1"/>
</dbReference>
<dbReference type="SUPFAM" id="SSF47413">
    <property type="entry name" value="lambda repressor-like DNA-binding domains"/>
    <property type="match status" value="1"/>
</dbReference>
<dbReference type="AlphaFoldDB" id="A0A089PSY5"/>
<gene>
    <name evidence="2" type="ORF">JT31_02000</name>
</gene>
<dbReference type="KEGG" id="cnt:JT31_02000"/>
<dbReference type="CDD" id="cd00093">
    <property type="entry name" value="HTH_XRE"/>
    <property type="match status" value="1"/>
</dbReference>
<organism evidence="2 3">
    <name type="scientific">Cedecea neteri</name>
    <dbReference type="NCBI Taxonomy" id="158822"/>
    <lineage>
        <taxon>Bacteria</taxon>
        <taxon>Pseudomonadati</taxon>
        <taxon>Pseudomonadota</taxon>
        <taxon>Gammaproteobacteria</taxon>
        <taxon>Enterobacterales</taxon>
        <taxon>Enterobacteriaceae</taxon>
        <taxon>Cedecea</taxon>
    </lineage>
</organism>